<proteinExistence type="predicted"/>
<comment type="caution">
    <text evidence="5">The sequence shown here is derived from an EMBL/GenBank/DDBJ whole genome shotgun (WGS) entry which is preliminary data.</text>
</comment>
<dbReference type="GO" id="GO:0006893">
    <property type="term" value="P:Golgi to plasma membrane transport"/>
    <property type="evidence" value="ECO:0007669"/>
    <property type="project" value="TreeGrafter"/>
</dbReference>
<evidence type="ECO:0000256" key="2">
    <source>
        <dbReference type="SAM" id="Coils"/>
    </source>
</evidence>
<reference evidence="6" key="1">
    <citation type="journal article" date="2015" name="Nat. Genet.">
        <title>The genome and transcriptome of the zoonotic hookworm Ancylostoma ceylanicum identify infection-specific gene families.</title>
        <authorList>
            <person name="Schwarz E.M."/>
            <person name="Hu Y."/>
            <person name="Antoshechkin I."/>
            <person name="Miller M.M."/>
            <person name="Sternberg P.W."/>
            <person name="Aroian R.V."/>
        </authorList>
    </citation>
    <scope>NUCLEOTIDE SEQUENCE</scope>
    <source>
        <strain evidence="6">HY135</strain>
    </source>
</reference>
<dbReference type="Pfam" id="PF09762">
    <property type="entry name" value="CCDC93_CC"/>
    <property type="match status" value="1"/>
</dbReference>
<dbReference type="InterPro" id="IPR019159">
    <property type="entry name" value="CCDC93_CC"/>
</dbReference>
<dbReference type="OrthoDB" id="5848034at2759"/>
<dbReference type="STRING" id="53326.A0A016S6W8"/>
<gene>
    <name evidence="5" type="primary">Acey_s0287.g1447</name>
    <name evidence="5" type="ORF">Y032_0287g1447</name>
</gene>
<dbReference type="PANTHER" id="PTHR16441">
    <property type="entry name" value="FIDIPIDINE"/>
    <property type="match status" value="1"/>
</dbReference>
<evidence type="ECO:0000256" key="1">
    <source>
        <dbReference type="ARBA" id="ARBA00016765"/>
    </source>
</evidence>
<dbReference type="InterPro" id="IPR039116">
    <property type="entry name" value="CCDC93"/>
</dbReference>
<dbReference type="EMBL" id="JARK01001623">
    <property type="protein sequence ID" value="EYB85984.1"/>
    <property type="molecule type" value="Genomic_DNA"/>
</dbReference>
<evidence type="ECO:0000313" key="5">
    <source>
        <dbReference type="EMBL" id="EYB85984.1"/>
    </source>
</evidence>
<feature type="domain" description="CCDC93 coiled-coil" evidence="4">
    <location>
        <begin position="22"/>
        <end position="286"/>
    </location>
</feature>
<feature type="region of interest" description="Disordered" evidence="3">
    <location>
        <begin position="330"/>
        <end position="351"/>
    </location>
</feature>
<keyword evidence="2" id="KW-0175">Coiled coil</keyword>
<evidence type="ECO:0000256" key="3">
    <source>
        <dbReference type="SAM" id="MobiDB-lite"/>
    </source>
</evidence>
<feature type="coiled-coil region" evidence="2">
    <location>
        <begin position="25"/>
        <end position="159"/>
    </location>
</feature>
<protein>
    <recommendedName>
        <fullName evidence="1">Coiled-coil domain-containing protein 93</fullName>
    </recommendedName>
</protein>
<dbReference type="PANTHER" id="PTHR16441:SF0">
    <property type="entry name" value="COILED-COIL DOMAIN-CONTAINING PROTEIN 93"/>
    <property type="match status" value="1"/>
</dbReference>
<dbReference type="Proteomes" id="UP000024635">
    <property type="component" value="Unassembled WGS sequence"/>
</dbReference>
<evidence type="ECO:0000259" key="4">
    <source>
        <dbReference type="Pfam" id="PF09762"/>
    </source>
</evidence>
<name>A0A016S6W8_9BILA</name>
<keyword evidence="6" id="KW-1185">Reference proteome</keyword>
<sequence>MDRDFTFQYFIILPPLQIVLDAMEKSALEVQINEAESVAKELEKELESKRLELAEVSAEHEELIKKKAEWDDVISRFGPSEIEEARMILDEYNNVREREKNLKASSKAQLISLVNEIQSYEENFGQASQRELEESEEALSQERLRLAEVAQQVAALQNELDSIPTQTEMFQYQQRFIELYMQMGSKHRQAKQYVTLYNTLVDVRNYIKKDIELLSKIEDVLSLATKPSYRDSFISNLNDIFNAVTAVQKKVLDRSAALSAEKARLTSEYNEVKERRRKFNYLVTKLRSLVFSVGGNILLEVAIIRFVITGDSVKRSGPFLSRKLASTTNPRKECERNAKLRMELSERNQSS</sequence>
<evidence type="ECO:0000313" key="6">
    <source>
        <dbReference type="Proteomes" id="UP000024635"/>
    </source>
</evidence>
<accession>A0A016S6W8</accession>
<organism evidence="5 6">
    <name type="scientific">Ancylostoma ceylanicum</name>
    <dbReference type="NCBI Taxonomy" id="53326"/>
    <lineage>
        <taxon>Eukaryota</taxon>
        <taxon>Metazoa</taxon>
        <taxon>Ecdysozoa</taxon>
        <taxon>Nematoda</taxon>
        <taxon>Chromadorea</taxon>
        <taxon>Rhabditida</taxon>
        <taxon>Rhabditina</taxon>
        <taxon>Rhabditomorpha</taxon>
        <taxon>Strongyloidea</taxon>
        <taxon>Ancylostomatidae</taxon>
        <taxon>Ancylostomatinae</taxon>
        <taxon>Ancylostoma</taxon>
    </lineage>
</organism>
<dbReference type="AlphaFoldDB" id="A0A016S6W8"/>